<feature type="domain" description="Tr-type G" evidence="7">
    <location>
        <begin position="43"/>
        <end position="256"/>
    </location>
</feature>
<dbReference type="PROSITE" id="PS51722">
    <property type="entry name" value="G_TR_2"/>
    <property type="match status" value="1"/>
</dbReference>
<organism evidence="8 9">
    <name type="scientific">Sphingobacterium spiritivorum</name>
    <name type="common">Flavobacterium spiritivorum</name>
    <dbReference type="NCBI Taxonomy" id="258"/>
    <lineage>
        <taxon>Bacteria</taxon>
        <taxon>Pseudomonadati</taxon>
        <taxon>Bacteroidota</taxon>
        <taxon>Sphingobacteriia</taxon>
        <taxon>Sphingobacteriales</taxon>
        <taxon>Sphingobacteriaceae</taxon>
        <taxon>Sphingobacterium</taxon>
    </lineage>
</organism>
<evidence type="ECO:0000256" key="6">
    <source>
        <dbReference type="ARBA" id="ARBA00023134"/>
    </source>
</evidence>
<evidence type="ECO:0000256" key="2">
    <source>
        <dbReference type="ARBA" id="ARBA00022679"/>
    </source>
</evidence>
<dbReference type="Pfam" id="PF00009">
    <property type="entry name" value="GTP_EFTU"/>
    <property type="match status" value="1"/>
</dbReference>
<dbReference type="AlphaFoldDB" id="A0A380CSV8"/>
<evidence type="ECO:0000313" key="9">
    <source>
        <dbReference type="Proteomes" id="UP000254893"/>
    </source>
</evidence>
<dbReference type="Proteomes" id="UP000254893">
    <property type="component" value="Unassembled WGS sequence"/>
</dbReference>
<dbReference type="CDD" id="cd04166">
    <property type="entry name" value="CysN_ATPS"/>
    <property type="match status" value="1"/>
</dbReference>
<dbReference type="InterPro" id="IPR009000">
    <property type="entry name" value="Transl_B-barrel_sf"/>
</dbReference>
<dbReference type="PANTHER" id="PTHR23115">
    <property type="entry name" value="TRANSLATION FACTOR"/>
    <property type="match status" value="1"/>
</dbReference>
<dbReference type="SUPFAM" id="SSF50465">
    <property type="entry name" value="EF-Tu/eEF-1alpha/eIF2-gamma C-terminal domain"/>
    <property type="match status" value="1"/>
</dbReference>
<dbReference type="InterPro" id="IPR000795">
    <property type="entry name" value="T_Tr_GTP-bd_dom"/>
</dbReference>
<dbReference type="Pfam" id="PF22594">
    <property type="entry name" value="GTP-eEF1A_C"/>
    <property type="match status" value="1"/>
</dbReference>
<dbReference type="SUPFAM" id="SSF50447">
    <property type="entry name" value="Translation proteins"/>
    <property type="match status" value="1"/>
</dbReference>
<reference evidence="8 9" key="1">
    <citation type="submission" date="2018-06" db="EMBL/GenBank/DDBJ databases">
        <authorList>
            <consortium name="Pathogen Informatics"/>
            <person name="Doyle S."/>
        </authorList>
    </citation>
    <scope>NUCLEOTIDE SEQUENCE [LARGE SCALE GENOMIC DNA]</scope>
    <source>
        <strain evidence="8 9">NCTC11388</strain>
    </source>
</reference>
<protein>
    <recommendedName>
        <fullName evidence="1">sulfate adenylyltransferase</fullName>
        <ecNumber evidence="1">2.7.7.4</ecNumber>
    </recommendedName>
</protein>
<proteinExistence type="predicted"/>
<dbReference type="InterPro" id="IPR011779">
    <property type="entry name" value="SO4_adenylTrfase_lsu"/>
</dbReference>
<dbReference type="Gene3D" id="3.40.50.300">
    <property type="entry name" value="P-loop containing nucleotide triphosphate hydrolases"/>
    <property type="match status" value="1"/>
</dbReference>
<dbReference type="GO" id="GO:0006790">
    <property type="term" value="P:sulfur compound metabolic process"/>
    <property type="evidence" value="ECO:0007669"/>
    <property type="project" value="InterPro"/>
</dbReference>
<accession>A0A380CSV8</accession>
<dbReference type="InterPro" id="IPR054696">
    <property type="entry name" value="GTP-eEF1A_C"/>
</dbReference>
<dbReference type="EC" id="2.7.7.4" evidence="1"/>
<dbReference type="InterPro" id="IPR031157">
    <property type="entry name" value="G_TR_CS"/>
</dbReference>
<dbReference type="PRINTS" id="PR00315">
    <property type="entry name" value="ELONGATNFCT"/>
</dbReference>
<evidence type="ECO:0000313" key="8">
    <source>
        <dbReference type="EMBL" id="SUJ28407.1"/>
    </source>
</evidence>
<dbReference type="GO" id="GO:0005524">
    <property type="term" value="F:ATP binding"/>
    <property type="evidence" value="ECO:0007669"/>
    <property type="project" value="UniProtKB-KW"/>
</dbReference>
<dbReference type="GO" id="GO:0005525">
    <property type="term" value="F:GTP binding"/>
    <property type="evidence" value="ECO:0007669"/>
    <property type="project" value="UniProtKB-KW"/>
</dbReference>
<dbReference type="PROSITE" id="PS00301">
    <property type="entry name" value="G_TR_1"/>
    <property type="match status" value="1"/>
</dbReference>
<evidence type="ECO:0000256" key="4">
    <source>
        <dbReference type="ARBA" id="ARBA00022741"/>
    </source>
</evidence>
<dbReference type="GO" id="GO:0004781">
    <property type="term" value="F:sulfate adenylyltransferase (ATP) activity"/>
    <property type="evidence" value="ECO:0007669"/>
    <property type="project" value="UniProtKB-EC"/>
</dbReference>
<keyword evidence="5" id="KW-0067">ATP-binding</keyword>
<dbReference type="CDD" id="cd03695">
    <property type="entry name" value="CysN_NodQ_II"/>
    <property type="match status" value="1"/>
</dbReference>
<dbReference type="Gene3D" id="2.40.30.10">
    <property type="entry name" value="Translation factors"/>
    <property type="match status" value="2"/>
</dbReference>
<dbReference type="EMBL" id="UGYW01000002">
    <property type="protein sequence ID" value="SUJ28407.1"/>
    <property type="molecule type" value="Genomic_DNA"/>
</dbReference>
<name>A0A380CSV8_SPHSI</name>
<dbReference type="InterPro" id="IPR044138">
    <property type="entry name" value="CysN_II"/>
</dbReference>
<dbReference type="NCBIfam" id="TIGR02034">
    <property type="entry name" value="CysN"/>
    <property type="match status" value="1"/>
</dbReference>
<gene>
    <name evidence="8" type="primary">cysNC</name>
    <name evidence="8" type="ORF">NCTC11388_04324</name>
</gene>
<dbReference type="FunFam" id="3.40.50.300:FF:000119">
    <property type="entry name" value="Sulfate adenylyltransferase subunit 1"/>
    <property type="match status" value="1"/>
</dbReference>
<dbReference type="GO" id="GO:0003924">
    <property type="term" value="F:GTPase activity"/>
    <property type="evidence" value="ECO:0007669"/>
    <property type="project" value="InterPro"/>
</dbReference>
<keyword evidence="2" id="KW-0808">Transferase</keyword>
<keyword evidence="4" id="KW-0547">Nucleotide-binding</keyword>
<sequence>MTKSPRQQWKTVRKQDIFKEIKDRPDLISDGINYSNLKQTTKMNILKFITAGSVDDGKSTLIGRLLYDTDSILDDQLEAIQKANRKNDDGTVDLAILTDGLKAEREQGITIDVAYKYFQTENRKFIIADAPGHIQYTRNMVTGASNSDLIIVLIDARKGVIEQTKRHSFLAKLLSLKKVLVCVNKMDMVDYEQAVFENIKHDYEQLAQKLGLSHVDYLPVSALKGDNIVHKSTRMNWYDGPSLLDYLESVEFEENTNENWRFPVQWIVRPQTEELHDYRGYAGRVVGEGLSVGDKVLILPSGTESSIKAIELDGKHLEKAENGQSVIVHLSDDVDISRGDIIVSAENPALAERQFEANICWFDNKPLDTAQVYLIQYHSKLTKVKIQDVLHKIDINTQEYLYNEPIKLNDIGKVEVKAAEDIIFDRASDNPENARAILIDPRTNLTVGALIIENVA</sequence>
<dbReference type="InterPro" id="IPR050100">
    <property type="entry name" value="TRAFAC_GTPase_members"/>
</dbReference>
<dbReference type="InterPro" id="IPR041757">
    <property type="entry name" value="CysN_GTP-bd"/>
</dbReference>
<evidence type="ECO:0000256" key="1">
    <source>
        <dbReference type="ARBA" id="ARBA00012391"/>
    </source>
</evidence>
<keyword evidence="3" id="KW-0548">Nucleotidyltransferase</keyword>
<dbReference type="CDD" id="cd04095">
    <property type="entry name" value="CysN_NoDQ_III"/>
    <property type="match status" value="1"/>
</dbReference>
<keyword evidence="6" id="KW-0342">GTP-binding</keyword>
<dbReference type="InterPro" id="IPR044139">
    <property type="entry name" value="CysN_NoDQ_III"/>
</dbReference>
<evidence type="ECO:0000259" key="7">
    <source>
        <dbReference type="PROSITE" id="PS51722"/>
    </source>
</evidence>
<dbReference type="SUPFAM" id="SSF52540">
    <property type="entry name" value="P-loop containing nucleoside triphosphate hydrolases"/>
    <property type="match status" value="1"/>
</dbReference>
<dbReference type="InterPro" id="IPR009001">
    <property type="entry name" value="Transl_elong_EF1A/Init_IF2_C"/>
</dbReference>
<evidence type="ECO:0000256" key="3">
    <source>
        <dbReference type="ARBA" id="ARBA00022695"/>
    </source>
</evidence>
<evidence type="ECO:0000256" key="5">
    <source>
        <dbReference type="ARBA" id="ARBA00022840"/>
    </source>
</evidence>
<dbReference type="InterPro" id="IPR027417">
    <property type="entry name" value="P-loop_NTPase"/>
</dbReference>